<evidence type="ECO:0000256" key="10">
    <source>
        <dbReference type="ARBA" id="ARBA00023204"/>
    </source>
</evidence>
<dbReference type="GO" id="GO:0000724">
    <property type="term" value="P:double-strand break repair via homologous recombination"/>
    <property type="evidence" value="ECO:0007669"/>
    <property type="project" value="TreeGrafter"/>
</dbReference>
<dbReference type="PANTHER" id="PTHR19306">
    <property type="entry name" value="STRUCTURAL MAINTENANCE OF CHROMOSOMES 5,6 SMC5, SMC6"/>
    <property type="match status" value="1"/>
</dbReference>
<accession>A0A9W7YGN7</accession>
<dbReference type="GO" id="GO:0005634">
    <property type="term" value="C:nucleus"/>
    <property type="evidence" value="ECO:0007669"/>
    <property type="project" value="UniProtKB-SubCell"/>
</dbReference>
<dbReference type="EC" id="3.6.4.13" evidence="15"/>
<evidence type="ECO:0000256" key="2">
    <source>
        <dbReference type="ARBA" id="ARBA00004286"/>
    </source>
</evidence>
<comment type="subcellular location">
    <subcellularLocation>
        <location evidence="2">Chromosome</location>
    </subcellularLocation>
    <subcellularLocation>
        <location evidence="1">Nucleus</location>
    </subcellularLocation>
</comment>
<keyword evidence="16" id="KW-1185">Reference proteome</keyword>
<name>A0A9W7YGN7_9FUNG</name>
<dbReference type="Pfam" id="PF13476">
    <property type="entry name" value="AAA_23"/>
    <property type="match status" value="1"/>
</dbReference>
<comment type="caution">
    <text evidence="15">The sequence shown here is derived from an EMBL/GenBank/DDBJ whole genome shotgun (WGS) entry which is preliminary data.</text>
</comment>
<evidence type="ECO:0000313" key="15">
    <source>
        <dbReference type="EMBL" id="KAJ1734410.1"/>
    </source>
</evidence>
<dbReference type="EMBL" id="JANBOI010000076">
    <property type="protein sequence ID" value="KAJ1734410.1"/>
    <property type="molecule type" value="Genomic_DNA"/>
</dbReference>
<dbReference type="GO" id="GO:0003684">
    <property type="term" value="F:damaged DNA binding"/>
    <property type="evidence" value="ECO:0007669"/>
    <property type="project" value="TreeGrafter"/>
</dbReference>
<protein>
    <submittedName>
        <fullName evidence="15">Structural maintenance of chromosomes protein 6</fullName>
        <ecNumber evidence="15">3.6.4.13</ecNumber>
    </submittedName>
</protein>
<keyword evidence="7" id="KW-0067">ATP-binding</keyword>
<evidence type="ECO:0000256" key="9">
    <source>
        <dbReference type="ARBA" id="ARBA00023172"/>
    </source>
</evidence>
<evidence type="ECO:0000256" key="8">
    <source>
        <dbReference type="ARBA" id="ARBA00023054"/>
    </source>
</evidence>
<evidence type="ECO:0000313" key="16">
    <source>
        <dbReference type="Proteomes" id="UP001143981"/>
    </source>
</evidence>
<evidence type="ECO:0000256" key="7">
    <source>
        <dbReference type="ARBA" id="ARBA00022840"/>
    </source>
</evidence>
<gene>
    <name evidence="15" type="primary">smc6_1</name>
    <name evidence="15" type="ORF">LPJ61_001080</name>
</gene>
<keyword evidence="8 12" id="KW-0175">Coiled coil</keyword>
<dbReference type="GO" id="GO:0016887">
    <property type="term" value="F:ATP hydrolysis activity"/>
    <property type="evidence" value="ECO:0007669"/>
    <property type="project" value="InterPro"/>
</dbReference>
<keyword evidence="6" id="KW-0227">DNA damage</keyword>
<keyword evidence="9" id="KW-0233">DNA recombination</keyword>
<keyword evidence="4" id="KW-0158">Chromosome</keyword>
<dbReference type="InterPro" id="IPR038729">
    <property type="entry name" value="Rad50/SbcC_AAA"/>
</dbReference>
<evidence type="ECO:0000259" key="14">
    <source>
        <dbReference type="Pfam" id="PF13476"/>
    </source>
</evidence>
<keyword evidence="5" id="KW-0547">Nucleotide-binding</keyword>
<comment type="similarity">
    <text evidence="3">Belongs to the SMC family. SMC6 subfamily.</text>
</comment>
<evidence type="ECO:0000256" key="13">
    <source>
        <dbReference type="SAM" id="MobiDB-lite"/>
    </source>
</evidence>
<evidence type="ECO:0000256" key="12">
    <source>
        <dbReference type="SAM" id="Coils"/>
    </source>
</evidence>
<dbReference type="SUPFAM" id="SSF52540">
    <property type="entry name" value="P-loop containing nucleoside triphosphate hydrolases"/>
    <property type="match status" value="1"/>
</dbReference>
<keyword evidence="15" id="KW-0378">Hydrolase</keyword>
<evidence type="ECO:0000256" key="1">
    <source>
        <dbReference type="ARBA" id="ARBA00004123"/>
    </source>
</evidence>
<dbReference type="GO" id="GO:0005524">
    <property type="term" value="F:ATP binding"/>
    <property type="evidence" value="ECO:0007669"/>
    <property type="project" value="UniProtKB-KW"/>
</dbReference>
<dbReference type="Proteomes" id="UP001143981">
    <property type="component" value="Unassembled WGS sequence"/>
</dbReference>
<dbReference type="GO" id="GO:0030915">
    <property type="term" value="C:Smc5-Smc6 complex"/>
    <property type="evidence" value="ECO:0007669"/>
    <property type="project" value="TreeGrafter"/>
</dbReference>
<dbReference type="GO" id="GO:0003724">
    <property type="term" value="F:RNA helicase activity"/>
    <property type="evidence" value="ECO:0007669"/>
    <property type="project" value="UniProtKB-EC"/>
</dbReference>
<feature type="region of interest" description="Disordered" evidence="13">
    <location>
        <begin position="1"/>
        <end position="40"/>
    </location>
</feature>
<organism evidence="15 16">
    <name type="scientific">Coemansia biformis</name>
    <dbReference type="NCBI Taxonomy" id="1286918"/>
    <lineage>
        <taxon>Eukaryota</taxon>
        <taxon>Fungi</taxon>
        <taxon>Fungi incertae sedis</taxon>
        <taxon>Zoopagomycota</taxon>
        <taxon>Kickxellomycotina</taxon>
        <taxon>Kickxellomycetes</taxon>
        <taxon>Kickxellales</taxon>
        <taxon>Kickxellaceae</taxon>
        <taxon>Coemansia</taxon>
    </lineage>
</organism>
<feature type="domain" description="Rad50/SbcC-type AAA" evidence="14">
    <location>
        <begin position="56"/>
        <end position="257"/>
    </location>
</feature>
<feature type="non-terminal residue" evidence="15">
    <location>
        <position position="1"/>
    </location>
</feature>
<feature type="compositionally biased region" description="Basic and acidic residues" evidence="13">
    <location>
        <begin position="1"/>
        <end position="11"/>
    </location>
</feature>
<evidence type="ECO:0000256" key="4">
    <source>
        <dbReference type="ARBA" id="ARBA00022454"/>
    </source>
</evidence>
<dbReference type="OrthoDB" id="10072614at2759"/>
<dbReference type="GO" id="GO:0003697">
    <property type="term" value="F:single-stranded DNA binding"/>
    <property type="evidence" value="ECO:0007669"/>
    <property type="project" value="TreeGrafter"/>
</dbReference>
<keyword evidence="11" id="KW-0539">Nucleus</keyword>
<evidence type="ECO:0000256" key="6">
    <source>
        <dbReference type="ARBA" id="ARBA00022763"/>
    </source>
</evidence>
<dbReference type="GO" id="GO:0035861">
    <property type="term" value="C:site of double-strand break"/>
    <property type="evidence" value="ECO:0007669"/>
    <property type="project" value="TreeGrafter"/>
</dbReference>
<evidence type="ECO:0000256" key="3">
    <source>
        <dbReference type="ARBA" id="ARBA00006793"/>
    </source>
</evidence>
<reference evidence="15" key="1">
    <citation type="submission" date="2022-07" db="EMBL/GenBank/DDBJ databases">
        <title>Phylogenomic reconstructions and comparative analyses of Kickxellomycotina fungi.</title>
        <authorList>
            <person name="Reynolds N.K."/>
            <person name="Stajich J.E."/>
            <person name="Barry K."/>
            <person name="Grigoriev I.V."/>
            <person name="Crous P."/>
            <person name="Smith M.E."/>
        </authorList>
    </citation>
    <scope>NUCLEOTIDE SEQUENCE</scope>
    <source>
        <strain evidence="15">BCRC 34381</strain>
    </source>
</reference>
<sequence>MVGDKRARVEQSQDDDDGDDGGSGTLGAKTGVTRLRGRNAGGDVPGAHAIGIIERVELVDFMCHERADVRLCPKVNFITGQNGSGKSAILTALIIALGGKATATNRAPNLREFIREGRPRAIVRVELRNLGPDAYRPDLFGSSITIERQINATGGAPSQYKIRSSSGDIVSRKKEDVVAITDHMAIQVDNPINILSQDAAREFLASTSPDKMYHFFLKGTQLFQLREDLEAVRQAITHAESSIARKREVLPEMKAEKQRWEQRYGDMRQARDLETRVQALGRELAWAFVEEAEAAVGGVEADIAVQEKKLSKIDGKVATETAAIDAITKEAAQLEEQAAAKLAGLEPLGSERRGPLERMDAIKATLRSLKQTEAEINAEARSTRERVESLRRDIETERARLVDSDTAGKERLKAKVQELDGVVADQEAEISTLQAQQKNLESRSLELNRARDQRKAEVDRARAHVERASAGLGDMMRQTSDQLSAFGRGVREALEMAKREKWHSMAPIGPIGKHIKLRDPRWSRVIETTLDKVLNAFLVGSHADRAALDAIFRRCGCQSRIIVCSQELFDYSQGEPSSEYMTILRAVDIDNEVVKRQLININRVEQIILVEHRAMGDKVMVSNNGGFPRNVTACLSADGYNVGARGGGLSTQAVNLVRPSSRLGEDISQAIAREKQLLADQRRAVDEAQRALDEASREIDGLWREHKRSAAAEKRCRERINATGAEIEQARERLHSDEPAKIAALEGELDAFSAQLESIQTQFRDHVGQQEAAADELQRIETELGLIDQRAAAIRDQAAKLRQAADRKSGESQTHTSHIEYWQSKRATLEEKARGLLASKLEAEAKAREAEACAREVHAERVAVEHSSRRLDRMVSECKVRLEEIERSNSMSLAEVAERAQSYITAYDKAAAELRSIEALVSVLKTAHRQRLKMWTEFRDSMAMRTKMHFSDNLAQRGYTGNLEFDHTQCTLVPKVKTDQDL</sequence>
<proteinExistence type="inferred from homology"/>
<dbReference type="Gene3D" id="3.40.50.300">
    <property type="entry name" value="P-loop containing nucleotide triphosphate hydrolases"/>
    <property type="match status" value="1"/>
</dbReference>
<evidence type="ECO:0000256" key="5">
    <source>
        <dbReference type="ARBA" id="ARBA00022741"/>
    </source>
</evidence>
<evidence type="ECO:0000256" key="11">
    <source>
        <dbReference type="ARBA" id="ARBA00023242"/>
    </source>
</evidence>
<dbReference type="AlphaFoldDB" id="A0A9W7YGN7"/>
<feature type="coiled-coil region" evidence="12">
    <location>
        <begin position="289"/>
        <end position="453"/>
    </location>
</feature>
<dbReference type="InterPro" id="IPR027417">
    <property type="entry name" value="P-loop_NTPase"/>
</dbReference>
<keyword evidence="10" id="KW-0234">DNA repair</keyword>
<feature type="coiled-coil region" evidence="12">
    <location>
        <begin position="671"/>
        <end position="762"/>
    </location>
</feature>
<dbReference type="PANTHER" id="PTHR19306:SF6">
    <property type="entry name" value="STRUCTURAL MAINTENANCE OF CHROMOSOMES PROTEIN 6"/>
    <property type="match status" value="1"/>
</dbReference>